<evidence type="ECO:0000256" key="1">
    <source>
        <dbReference type="SAM" id="MobiDB-lite"/>
    </source>
</evidence>
<feature type="region of interest" description="Disordered" evidence="1">
    <location>
        <begin position="145"/>
        <end position="178"/>
    </location>
</feature>
<dbReference type="RefSeq" id="XP_034066092.1">
    <property type="nucleotide sequence ID" value="XM_034210201.1"/>
</dbReference>
<dbReference type="InParanoid" id="A0A6P8UJ35"/>
<proteinExistence type="predicted"/>
<evidence type="ECO:0000313" key="3">
    <source>
        <dbReference type="RefSeq" id="XP_034066092.1"/>
    </source>
</evidence>
<keyword evidence="2" id="KW-1185">Reference proteome</keyword>
<dbReference type="KEGG" id="gacu:117542496"/>
<dbReference type="GeneID" id="117542496"/>
<name>A0A6P8UJ35_GYMAC</name>
<dbReference type="Proteomes" id="UP000515161">
    <property type="component" value="Unplaced"/>
</dbReference>
<dbReference type="InterPro" id="IPR039471">
    <property type="entry name" value="CXorf65-like"/>
</dbReference>
<dbReference type="Pfam" id="PF15874">
    <property type="entry name" value="Il2rg"/>
    <property type="match status" value="1"/>
</dbReference>
<organism evidence="2 3">
    <name type="scientific">Gymnodraco acuticeps</name>
    <name type="common">Antarctic dragonfish</name>
    <dbReference type="NCBI Taxonomy" id="8218"/>
    <lineage>
        <taxon>Eukaryota</taxon>
        <taxon>Metazoa</taxon>
        <taxon>Chordata</taxon>
        <taxon>Craniata</taxon>
        <taxon>Vertebrata</taxon>
        <taxon>Euteleostomi</taxon>
        <taxon>Actinopterygii</taxon>
        <taxon>Neopterygii</taxon>
        <taxon>Teleostei</taxon>
        <taxon>Neoteleostei</taxon>
        <taxon>Acanthomorphata</taxon>
        <taxon>Eupercaria</taxon>
        <taxon>Perciformes</taxon>
        <taxon>Notothenioidei</taxon>
        <taxon>Bathydraconidae</taxon>
        <taxon>Gymnodraco</taxon>
    </lineage>
</organism>
<gene>
    <name evidence="3" type="primary">LOC117542496</name>
</gene>
<evidence type="ECO:0000313" key="2">
    <source>
        <dbReference type="Proteomes" id="UP000515161"/>
    </source>
</evidence>
<protein>
    <submittedName>
        <fullName evidence="3">Uncharacterized protein C22orf15 isoform X1</fullName>
    </submittedName>
</protein>
<dbReference type="PANTHER" id="PTHR33887:SF1">
    <property type="entry name" value="GENE 867-RELATED"/>
    <property type="match status" value="1"/>
</dbReference>
<sequence>MRLQTNRVHDPKQIVSNRSFKHMWVRVGSQCEWRSTESGAEHVRHYPARSRMEILNLNCKLINFIHHLKERCGLDFKECVELMDGGGKVMDLEAKQQSVALASSVLTERQHYFLLRVCREDDAAGQKYVSLLNPCRHPEITELLRKLSNPDQEQEKKTRGRTQRSKHISANNKKKHIK</sequence>
<dbReference type="AlphaFoldDB" id="A0A6P8UJ35"/>
<dbReference type="OrthoDB" id="2109241at2759"/>
<accession>A0A6P8UJ35</accession>
<feature type="compositionally biased region" description="Basic residues" evidence="1">
    <location>
        <begin position="158"/>
        <end position="178"/>
    </location>
</feature>
<reference evidence="3" key="1">
    <citation type="submission" date="2025-08" db="UniProtKB">
        <authorList>
            <consortium name="RefSeq"/>
        </authorList>
    </citation>
    <scope>IDENTIFICATION</scope>
</reference>
<dbReference type="PANTHER" id="PTHR33887">
    <property type="entry name" value="PB1 DOMAIN-CONTAINING PROTEIN"/>
    <property type="match status" value="1"/>
</dbReference>